<dbReference type="Pfam" id="PF07707">
    <property type="entry name" value="BACK"/>
    <property type="match status" value="1"/>
</dbReference>
<dbReference type="InterPro" id="IPR017096">
    <property type="entry name" value="BTB-kelch_protein"/>
</dbReference>
<dbReference type="AlphaFoldDB" id="A0A1X7ULK9"/>
<dbReference type="Gene3D" id="2.120.10.80">
    <property type="entry name" value="Kelch-type beta propeller"/>
    <property type="match status" value="2"/>
</dbReference>
<dbReference type="eggNOG" id="KOG4441">
    <property type="taxonomic scope" value="Eukaryota"/>
</dbReference>
<dbReference type="Pfam" id="PF00651">
    <property type="entry name" value="BTB"/>
    <property type="match status" value="1"/>
</dbReference>
<name>A0A1X7ULK9_AMPQE</name>
<dbReference type="Gene3D" id="1.25.40.420">
    <property type="match status" value="1"/>
</dbReference>
<dbReference type="FunFam" id="3.30.710.10:FF:000001">
    <property type="entry name" value="Kelch-like family member 20"/>
    <property type="match status" value="1"/>
</dbReference>
<dbReference type="InParanoid" id="A0A1X7ULK9"/>
<dbReference type="InterPro" id="IPR015915">
    <property type="entry name" value="Kelch-typ_b-propeller"/>
</dbReference>
<dbReference type="PROSITE" id="PS50097">
    <property type="entry name" value="BTB"/>
    <property type="match status" value="1"/>
</dbReference>
<dbReference type="InterPro" id="IPR011705">
    <property type="entry name" value="BACK"/>
</dbReference>
<feature type="domain" description="BTB" evidence="3">
    <location>
        <begin position="46"/>
        <end position="113"/>
    </location>
</feature>
<dbReference type="PANTHER" id="PTHR24412:SF441">
    <property type="entry name" value="KELCH-LIKE PROTEIN 28"/>
    <property type="match status" value="1"/>
</dbReference>
<reference evidence="4" key="2">
    <citation type="submission" date="2017-05" db="UniProtKB">
        <authorList>
            <consortium name="EnsemblMetazoa"/>
        </authorList>
    </citation>
    <scope>IDENTIFICATION</scope>
</reference>
<dbReference type="SUPFAM" id="SSF54695">
    <property type="entry name" value="POZ domain"/>
    <property type="match status" value="1"/>
</dbReference>
<dbReference type="SUPFAM" id="SSF117281">
    <property type="entry name" value="Kelch motif"/>
    <property type="match status" value="2"/>
</dbReference>
<dbReference type="InterPro" id="IPR000210">
    <property type="entry name" value="BTB/POZ_dom"/>
</dbReference>
<dbReference type="InterPro" id="IPR006652">
    <property type="entry name" value="Kelch_1"/>
</dbReference>
<dbReference type="EnsemblMetazoa" id="XM_019997936.1">
    <property type="protein sequence ID" value="XP_019853495.1"/>
    <property type="gene ID" value="LOC100640925"/>
</dbReference>
<evidence type="ECO:0000259" key="3">
    <source>
        <dbReference type="PROSITE" id="PS50097"/>
    </source>
</evidence>
<evidence type="ECO:0000313" key="5">
    <source>
        <dbReference type="Proteomes" id="UP000007879"/>
    </source>
</evidence>
<dbReference type="PANTHER" id="PTHR24412">
    <property type="entry name" value="KELCH PROTEIN"/>
    <property type="match status" value="1"/>
</dbReference>
<dbReference type="Proteomes" id="UP000007879">
    <property type="component" value="Unassembled WGS sequence"/>
</dbReference>
<dbReference type="InterPro" id="IPR011333">
    <property type="entry name" value="SKP1/BTB/POZ_sf"/>
</dbReference>
<keyword evidence="2" id="KW-0677">Repeat</keyword>
<dbReference type="SMART" id="SM00225">
    <property type="entry name" value="BTB"/>
    <property type="match status" value="1"/>
</dbReference>
<dbReference type="KEGG" id="aqu:100640925"/>
<dbReference type="FunFam" id="1.25.40.420:FF:000001">
    <property type="entry name" value="Kelch-like family member 12"/>
    <property type="match status" value="1"/>
</dbReference>
<proteinExistence type="predicted"/>
<dbReference type="PRINTS" id="PR00501">
    <property type="entry name" value="KELCHREPEAT"/>
</dbReference>
<protein>
    <recommendedName>
        <fullName evidence="3">BTB domain-containing protein</fullName>
    </recommendedName>
</protein>
<organism evidence="4">
    <name type="scientific">Amphimedon queenslandica</name>
    <name type="common">Sponge</name>
    <dbReference type="NCBI Taxonomy" id="400682"/>
    <lineage>
        <taxon>Eukaryota</taxon>
        <taxon>Metazoa</taxon>
        <taxon>Porifera</taxon>
        <taxon>Demospongiae</taxon>
        <taxon>Heteroscleromorpha</taxon>
        <taxon>Haplosclerida</taxon>
        <taxon>Niphatidae</taxon>
        <taxon>Amphimedon</taxon>
    </lineage>
</organism>
<dbReference type="PIRSF" id="PIRSF037037">
    <property type="entry name" value="Kelch-like_protein_gigaxonin"/>
    <property type="match status" value="1"/>
</dbReference>
<dbReference type="SMART" id="SM00875">
    <property type="entry name" value="BACK"/>
    <property type="match status" value="1"/>
</dbReference>
<sequence length="575" mass="65776">MASNQHDIAQGIQPDHLTTSRLFKMKEHCSASFTVMNQLRRDNQLLDIRFRIGDHAFSAHRVVLASCSPYLRAMFTCGMKESTQDEIMLRDIEPQAMELLIDFAYTGEIEVTTENVQDLLPAAGILQLRDLKTACCEFLSDHMDVTNCLGIKQFADMHSCPDLVKKANRFIVRKFADVVKTDEFLDVPHHILCELLENDHLHVENELQVFTAFLRWIDYDIDGRAPFAYDLFGCIRIPLLPKQHWENVFTNHRLFQRSRECQAYMRGYLMGLDFTSLSLKPRSPIATIYTIGGRNSQKCLNTAERYVTEDDRWEELPCMKQVRTAVSAGSIDGRLYAVGGECETKFSHEGTLYLSSVEYYDPIQNTWSNVAEMRYARSFAAVAVLNDKLYAIGGETTQYCYKSVEEYDPVANTWSIVPDMHTARSGAGAAALDGRLYVLGGQDRAVHYSSMECYDPNEKRWYMCPSMKHPRSGVATAVLGRYLYAIGGRDRHRQAYYDIVERFNVDTNTWESFPRLTHSRAWPAATVFKNEVYVIGGYDGQLRLKSVERFDEKEQKWKRSGDMVEFRAGCGSAVL</sequence>
<dbReference type="STRING" id="400682.A0A1X7ULK9"/>
<evidence type="ECO:0000256" key="1">
    <source>
        <dbReference type="ARBA" id="ARBA00022441"/>
    </source>
</evidence>
<dbReference type="EnsemblMetazoa" id="Aqu2.1.28638_001">
    <property type="protein sequence ID" value="Aqu2.1.28638_001"/>
    <property type="gene ID" value="Aqu2.1.28638"/>
</dbReference>
<gene>
    <name evidence="4" type="primary">100640925</name>
</gene>
<dbReference type="EnsemblMetazoa" id="XM_019997937.1">
    <property type="protein sequence ID" value="XP_019853496.1"/>
    <property type="gene ID" value="LOC100640925"/>
</dbReference>
<evidence type="ECO:0000313" key="4">
    <source>
        <dbReference type="EnsemblMetazoa" id="Aqu2.1.28638_001"/>
    </source>
</evidence>
<dbReference type="EnsemblMetazoa" id="XM_019997938.1">
    <property type="protein sequence ID" value="XP_019853497.1"/>
    <property type="gene ID" value="LOC100640925"/>
</dbReference>
<keyword evidence="5" id="KW-1185">Reference proteome</keyword>
<evidence type="ECO:0000256" key="2">
    <source>
        <dbReference type="ARBA" id="ARBA00022737"/>
    </source>
</evidence>
<dbReference type="OMA" id="SYNYVER"/>
<keyword evidence="1" id="KW-0880">Kelch repeat</keyword>
<accession>A0A1X7ULK9</accession>
<dbReference type="Pfam" id="PF24981">
    <property type="entry name" value="Beta-prop_ATRN-LZTR1"/>
    <property type="match status" value="1"/>
</dbReference>
<reference evidence="5" key="1">
    <citation type="journal article" date="2010" name="Nature">
        <title>The Amphimedon queenslandica genome and the evolution of animal complexity.</title>
        <authorList>
            <person name="Srivastava M."/>
            <person name="Simakov O."/>
            <person name="Chapman J."/>
            <person name="Fahey B."/>
            <person name="Gauthier M.E."/>
            <person name="Mitros T."/>
            <person name="Richards G.S."/>
            <person name="Conaco C."/>
            <person name="Dacre M."/>
            <person name="Hellsten U."/>
            <person name="Larroux C."/>
            <person name="Putnam N.H."/>
            <person name="Stanke M."/>
            <person name="Adamska M."/>
            <person name="Darling A."/>
            <person name="Degnan S.M."/>
            <person name="Oakley T.H."/>
            <person name="Plachetzki D.C."/>
            <person name="Zhai Y."/>
            <person name="Adamski M."/>
            <person name="Calcino A."/>
            <person name="Cummins S.F."/>
            <person name="Goodstein D.M."/>
            <person name="Harris C."/>
            <person name="Jackson D.J."/>
            <person name="Leys S.P."/>
            <person name="Shu S."/>
            <person name="Woodcroft B.J."/>
            <person name="Vervoort M."/>
            <person name="Kosik K.S."/>
            <person name="Manning G."/>
            <person name="Degnan B.M."/>
            <person name="Rokhsar D.S."/>
        </authorList>
    </citation>
    <scope>NUCLEOTIDE SEQUENCE [LARGE SCALE GENOMIC DNA]</scope>
</reference>
<dbReference type="SMART" id="SM00612">
    <property type="entry name" value="Kelch"/>
    <property type="match status" value="6"/>
</dbReference>
<dbReference type="InterPro" id="IPR056737">
    <property type="entry name" value="Beta-prop_ATRN-MKLN-like"/>
</dbReference>
<dbReference type="Gene3D" id="3.30.710.10">
    <property type="entry name" value="Potassium Channel Kv1.1, Chain A"/>
    <property type="match status" value="1"/>
</dbReference>
<dbReference type="OrthoDB" id="45365at2759"/>